<gene>
    <name evidence="1" type="ORF">LY28_01341</name>
</gene>
<dbReference type="AlphaFoldDB" id="A0A318XR56"/>
<dbReference type="InterPro" id="IPR006427">
    <property type="entry name" value="Portal_HK97"/>
</dbReference>
<dbReference type="Proteomes" id="UP000248132">
    <property type="component" value="Unassembled WGS sequence"/>
</dbReference>
<dbReference type="RefSeq" id="WP_110461388.1">
    <property type="nucleotide sequence ID" value="NZ_QKMR01000006.1"/>
</dbReference>
<accession>A0A318XR56</accession>
<organism evidence="1 2">
    <name type="scientific">Ruminiclostridium sufflavum DSM 19573</name>
    <dbReference type="NCBI Taxonomy" id="1121337"/>
    <lineage>
        <taxon>Bacteria</taxon>
        <taxon>Bacillati</taxon>
        <taxon>Bacillota</taxon>
        <taxon>Clostridia</taxon>
        <taxon>Eubacteriales</taxon>
        <taxon>Oscillospiraceae</taxon>
        <taxon>Ruminiclostridium</taxon>
    </lineage>
</organism>
<keyword evidence="2" id="KW-1185">Reference proteome</keyword>
<reference evidence="1 2" key="1">
    <citation type="submission" date="2018-06" db="EMBL/GenBank/DDBJ databases">
        <title>Genomic Encyclopedia of Type Strains, Phase I: the one thousand microbial genomes (KMG-I) project.</title>
        <authorList>
            <person name="Kyrpides N."/>
        </authorList>
    </citation>
    <scope>NUCLEOTIDE SEQUENCE [LARGE SCALE GENOMIC DNA]</scope>
    <source>
        <strain evidence="1 2">DSM 19573</strain>
    </source>
</reference>
<dbReference type="OrthoDB" id="395750at2"/>
<dbReference type="Pfam" id="PF04860">
    <property type="entry name" value="Phage_portal"/>
    <property type="match status" value="1"/>
</dbReference>
<comment type="caution">
    <text evidence="1">The sequence shown here is derived from an EMBL/GenBank/DDBJ whole genome shotgun (WGS) entry which is preliminary data.</text>
</comment>
<name>A0A318XR56_9FIRM</name>
<dbReference type="EMBL" id="QKMR01000006">
    <property type="protein sequence ID" value="PYG88492.1"/>
    <property type="molecule type" value="Genomic_DNA"/>
</dbReference>
<dbReference type="NCBIfam" id="TIGR01537">
    <property type="entry name" value="portal_HK97"/>
    <property type="match status" value="1"/>
</dbReference>
<sequence length="383" mass="43430">MKFIDWIKDFFGVDQSTVYINQQAQASQEVLLAIKDFAICSAINLIAGAISKCEFKTYLNGNEVKGDEYYIWNVEPNKNQNSTQFIQEFISKLLYYNECLILDINGQLIIADDFIQTEYAVFENTFSNVVRGTMKFDKTFKMSEVLYFKYSNNDVKRLLSELMNGYNNLLNMAIGKYKRSGGRKGTLHINSTALGDKNFQDNINNLMNNRFKSYFESENAVLPLLNGYTYNEQNGEGNKKSTSDMVDVAAIVKEQFDKTAQAFKIPPSLLGGDISDVDKITDNFLTFCIDPLADMVGEEGNRKRYGKSAFLKGSFIKVDTTCIKHIDIFSISESLDKLIACGGYSIDELREKAGDIPLNTDWSKKHWITKNYSDIQEAKGGEE</sequence>
<dbReference type="InterPro" id="IPR006944">
    <property type="entry name" value="Phage/GTA_portal"/>
</dbReference>
<evidence type="ECO:0000313" key="2">
    <source>
        <dbReference type="Proteomes" id="UP000248132"/>
    </source>
</evidence>
<protein>
    <submittedName>
        <fullName evidence="1">HK97 family phage portal protein</fullName>
    </submittedName>
</protein>
<evidence type="ECO:0000313" key="1">
    <source>
        <dbReference type="EMBL" id="PYG88492.1"/>
    </source>
</evidence>
<proteinExistence type="predicted"/>